<evidence type="ECO:0000313" key="5">
    <source>
        <dbReference type="Proteomes" id="UP000829817"/>
    </source>
</evidence>
<name>A0ABY4DWK3_9NEIS</name>
<evidence type="ECO:0000313" key="4">
    <source>
        <dbReference type="EMBL" id="UOO81066.1"/>
    </source>
</evidence>
<dbReference type="Proteomes" id="UP000829817">
    <property type="component" value="Chromosome"/>
</dbReference>
<evidence type="ECO:0000256" key="2">
    <source>
        <dbReference type="ARBA" id="ARBA00023315"/>
    </source>
</evidence>
<dbReference type="Pfam" id="PF00583">
    <property type="entry name" value="Acetyltransf_1"/>
    <property type="match status" value="1"/>
</dbReference>
<reference evidence="4 5" key="1">
    <citation type="journal article" date="2022" name="Res Sq">
        <title>Evolution of multicellular longitudinally dividing oral cavity symbionts (Neisseriaceae).</title>
        <authorList>
            <person name="Nyongesa S."/>
            <person name="Weber P."/>
            <person name="Bernet E."/>
            <person name="Pullido F."/>
            <person name="Nieckarz M."/>
            <person name="Delaby M."/>
            <person name="Nieves C."/>
            <person name="Viehboeck T."/>
            <person name="Krause N."/>
            <person name="Rivera-Millot A."/>
            <person name="Nakamura A."/>
            <person name="Vischer N."/>
            <person name="VanNieuwenhze M."/>
            <person name="Brun Y."/>
            <person name="Cava F."/>
            <person name="Bulgheresi S."/>
            <person name="Veyrier F."/>
        </authorList>
    </citation>
    <scope>NUCLEOTIDE SEQUENCE [LARGE SCALE GENOMIC DNA]</scope>
    <source>
        <strain evidence="4 5">CCUG 63373m</strain>
    </source>
</reference>
<evidence type="ECO:0000256" key="1">
    <source>
        <dbReference type="ARBA" id="ARBA00022679"/>
    </source>
</evidence>
<dbReference type="CDD" id="cd04301">
    <property type="entry name" value="NAT_SF"/>
    <property type="match status" value="1"/>
</dbReference>
<organism evidence="4 5">
    <name type="scientific">Uruburuella testudinis</name>
    <dbReference type="NCBI Taxonomy" id="1282863"/>
    <lineage>
        <taxon>Bacteria</taxon>
        <taxon>Pseudomonadati</taxon>
        <taxon>Pseudomonadota</taxon>
        <taxon>Betaproteobacteria</taxon>
        <taxon>Neisseriales</taxon>
        <taxon>Neisseriaceae</taxon>
        <taxon>Uruburuella</taxon>
    </lineage>
</organism>
<gene>
    <name evidence="4" type="ORF">LVJ83_08765</name>
</gene>
<protein>
    <submittedName>
        <fullName evidence="4">N-acetyltransferase family protein</fullName>
    </submittedName>
</protein>
<feature type="domain" description="N-acetyltransferase" evidence="3">
    <location>
        <begin position="6"/>
        <end position="168"/>
    </location>
</feature>
<keyword evidence="2" id="KW-0012">Acyltransferase</keyword>
<keyword evidence="1" id="KW-0808">Transferase</keyword>
<dbReference type="SUPFAM" id="SSF55729">
    <property type="entry name" value="Acyl-CoA N-acyltransferases (Nat)"/>
    <property type="match status" value="1"/>
</dbReference>
<proteinExistence type="predicted"/>
<accession>A0ABY4DWK3</accession>
<dbReference type="PROSITE" id="PS51186">
    <property type="entry name" value="GNAT"/>
    <property type="match status" value="1"/>
</dbReference>
<keyword evidence="5" id="KW-1185">Reference proteome</keyword>
<dbReference type="PANTHER" id="PTHR43072:SF23">
    <property type="entry name" value="UPF0039 PROTEIN C11D3.02C"/>
    <property type="match status" value="1"/>
</dbReference>
<dbReference type="PANTHER" id="PTHR43072">
    <property type="entry name" value="N-ACETYLTRANSFERASE"/>
    <property type="match status" value="1"/>
</dbReference>
<dbReference type="InterPro" id="IPR000182">
    <property type="entry name" value="GNAT_dom"/>
</dbReference>
<dbReference type="InterPro" id="IPR016181">
    <property type="entry name" value="Acyl_CoA_acyltransferase"/>
</dbReference>
<dbReference type="RefSeq" id="WP_244784135.1">
    <property type="nucleotide sequence ID" value="NZ_CP091508.1"/>
</dbReference>
<sequence length="168" mass="18795">MTEPDYTFTRADAADLPAIVAIYNSTIPSRRVTGEREPVSVESRRAWFESHQRPHRPIIAAKNNNGEVAAWASFNDFYAPHDYDIFAEISIYVHENHRGSGLGAQLLQHMESIAPELGIRSIMAMIFAHNPPSITLFERAGYTLWGRLPKVADMDGLLADIVIYGKAL</sequence>
<evidence type="ECO:0000259" key="3">
    <source>
        <dbReference type="PROSITE" id="PS51186"/>
    </source>
</evidence>
<dbReference type="Gene3D" id="3.40.630.30">
    <property type="match status" value="1"/>
</dbReference>
<dbReference type="EMBL" id="CP091508">
    <property type="protein sequence ID" value="UOO81066.1"/>
    <property type="molecule type" value="Genomic_DNA"/>
</dbReference>